<dbReference type="SUPFAM" id="SSF57959">
    <property type="entry name" value="Leucine zipper domain"/>
    <property type="match status" value="1"/>
</dbReference>
<dbReference type="InterPro" id="IPR004827">
    <property type="entry name" value="bZIP"/>
</dbReference>
<comment type="caution">
    <text evidence="4">The sequence shown here is derived from an EMBL/GenBank/DDBJ whole genome shotgun (WGS) entry which is preliminary data.</text>
</comment>
<protein>
    <recommendedName>
        <fullName evidence="3">BZIP domain-containing protein</fullName>
    </recommendedName>
</protein>
<accession>A0A8S1DCM9</accession>
<dbReference type="PANTHER" id="PTHR23334:SF20">
    <property type="entry name" value="BASIC LEUCINE ZIPPER 24"/>
    <property type="match status" value="1"/>
</dbReference>
<sequence>MENTLLVSLETNNEETIKSSQDVQLQSLYEELPNIPDSVCAAVLNEGMTEYLPAVPGKYLEFLPTDVVGPELNSIGGSSNIARHSPQEMYSPTRQADNGLNTFDFSFEYNMNLNENIKNQSPHSMAAPDAASGQYFDPTWNPIEGLSQIAQLQPQQIYAPVAELNTSGCSFKDNNNPPQNLLDLLDMDYDQLFEDALRLNEMISTPENPAAAPVPIAAPDEWENFQLPEVQYTELSSTGPRHDWNPPAAEYFAPTPPQMCTQPAVAEFDFPAASSSSFAVQNTEVRDECVPCVRMRAVGGTNKIDKNDPAYKEHRRRNNEAVKKSRQKKALNEQIMIARKNELQAINDKLKLKKSQLLEEIALLRQISEFFNQRDPNIALMQ</sequence>
<name>A0A8S1DCM9_9INSE</name>
<dbReference type="Proteomes" id="UP000494165">
    <property type="component" value="Unassembled WGS sequence"/>
</dbReference>
<feature type="domain" description="BZIP" evidence="3">
    <location>
        <begin position="308"/>
        <end position="357"/>
    </location>
</feature>
<dbReference type="Pfam" id="PF07716">
    <property type="entry name" value="bZIP_2"/>
    <property type="match status" value="1"/>
</dbReference>
<evidence type="ECO:0000313" key="5">
    <source>
        <dbReference type="Proteomes" id="UP000494165"/>
    </source>
</evidence>
<dbReference type="PANTHER" id="PTHR23334">
    <property type="entry name" value="CCAAT/ENHANCER BINDING PROTEIN"/>
    <property type="match status" value="1"/>
</dbReference>
<gene>
    <name evidence="4" type="ORF">CLODIP_2_CD07770</name>
</gene>
<dbReference type="InterPro" id="IPR031106">
    <property type="entry name" value="C/EBP"/>
</dbReference>
<feature type="region of interest" description="Disordered" evidence="2">
    <location>
        <begin position="303"/>
        <end position="327"/>
    </location>
</feature>
<dbReference type="AlphaFoldDB" id="A0A8S1DCM9"/>
<dbReference type="GO" id="GO:0006351">
    <property type="term" value="P:DNA-templated transcription"/>
    <property type="evidence" value="ECO:0007669"/>
    <property type="project" value="InterPro"/>
</dbReference>
<dbReference type="EMBL" id="CADEPI010000175">
    <property type="protein sequence ID" value="CAB3378965.1"/>
    <property type="molecule type" value="Genomic_DNA"/>
</dbReference>
<reference evidence="4 5" key="1">
    <citation type="submission" date="2020-04" db="EMBL/GenBank/DDBJ databases">
        <authorList>
            <person name="Alioto T."/>
            <person name="Alioto T."/>
            <person name="Gomez Garrido J."/>
        </authorList>
    </citation>
    <scope>NUCLEOTIDE SEQUENCE [LARGE SCALE GENOMIC DNA]</scope>
</reference>
<keyword evidence="5" id="KW-1185">Reference proteome</keyword>
<evidence type="ECO:0000256" key="1">
    <source>
        <dbReference type="SAM" id="Coils"/>
    </source>
</evidence>
<keyword evidence="1" id="KW-0175">Coiled coil</keyword>
<feature type="compositionally biased region" description="Basic and acidic residues" evidence="2">
    <location>
        <begin position="303"/>
        <end position="323"/>
    </location>
</feature>
<dbReference type="GO" id="GO:0005634">
    <property type="term" value="C:nucleus"/>
    <property type="evidence" value="ECO:0007669"/>
    <property type="project" value="UniProtKB-ARBA"/>
</dbReference>
<evidence type="ECO:0000256" key="2">
    <source>
        <dbReference type="SAM" id="MobiDB-lite"/>
    </source>
</evidence>
<proteinExistence type="predicted"/>
<dbReference type="InterPro" id="IPR046347">
    <property type="entry name" value="bZIP_sf"/>
</dbReference>
<feature type="coiled-coil region" evidence="1">
    <location>
        <begin position="340"/>
        <end position="367"/>
    </location>
</feature>
<evidence type="ECO:0000259" key="3">
    <source>
        <dbReference type="Pfam" id="PF07716"/>
    </source>
</evidence>
<dbReference type="Gene3D" id="1.20.5.170">
    <property type="match status" value="1"/>
</dbReference>
<dbReference type="GO" id="GO:0000978">
    <property type="term" value="F:RNA polymerase II cis-regulatory region sequence-specific DNA binding"/>
    <property type="evidence" value="ECO:0007669"/>
    <property type="project" value="TreeGrafter"/>
</dbReference>
<evidence type="ECO:0000313" key="4">
    <source>
        <dbReference type="EMBL" id="CAB3378965.1"/>
    </source>
</evidence>
<organism evidence="4 5">
    <name type="scientific">Cloeon dipterum</name>
    <dbReference type="NCBI Taxonomy" id="197152"/>
    <lineage>
        <taxon>Eukaryota</taxon>
        <taxon>Metazoa</taxon>
        <taxon>Ecdysozoa</taxon>
        <taxon>Arthropoda</taxon>
        <taxon>Hexapoda</taxon>
        <taxon>Insecta</taxon>
        <taxon>Pterygota</taxon>
        <taxon>Palaeoptera</taxon>
        <taxon>Ephemeroptera</taxon>
        <taxon>Pisciforma</taxon>
        <taxon>Baetidae</taxon>
        <taxon>Cloeon</taxon>
    </lineage>
</organism>
<dbReference type="GO" id="GO:0000981">
    <property type="term" value="F:DNA-binding transcription factor activity, RNA polymerase II-specific"/>
    <property type="evidence" value="ECO:0007669"/>
    <property type="project" value="TreeGrafter"/>
</dbReference>